<evidence type="ECO:0000256" key="1">
    <source>
        <dbReference type="ARBA" id="ARBA00004123"/>
    </source>
</evidence>
<dbReference type="InterPro" id="IPR027417">
    <property type="entry name" value="P-loop_NTPase"/>
</dbReference>
<evidence type="ECO:0000256" key="5">
    <source>
        <dbReference type="ARBA" id="ARBA00020264"/>
    </source>
</evidence>
<dbReference type="PANTHER" id="PTHR15641">
    <property type="entry name" value="ELONGATOR COMPLEX PROTEIN 5"/>
    <property type="match status" value="1"/>
</dbReference>
<dbReference type="Gene3D" id="3.40.50.300">
    <property type="entry name" value="P-loop containing nucleotide triphosphate hydrolases"/>
    <property type="match status" value="1"/>
</dbReference>
<evidence type="ECO:0000313" key="10">
    <source>
        <dbReference type="EMBL" id="THV04893.1"/>
    </source>
</evidence>
<accession>A0A4S8MPH4</accession>
<protein>
    <recommendedName>
        <fullName evidence="5">Elongator complex protein 5</fullName>
    </recommendedName>
</protein>
<proteinExistence type="inferred from homology"/>
<evidence type="ECO:0000256" key="8">
    <source>
        <dbReference type="ARBA" id="ARBA00023242"/>
    </source>
</evidence>
<dbReference type="GO" id="GO:0002098">
    <property type="term" value="P:tRNA wobble uridine modification"/>
    <property type="evidence" value="ECO:0007669"/>
    <property type="project" value="InterPro"/>
</dbReference>
<dbReference type="GO" id="GO:0000049">
    <property type="term" value="F:tRNA binding"/>
    <property type="evidence" value="ECO:0007669"/>
    <property type="project" value="TreeGrafter"/>
</dbReference>
<dbReference type="UniPathway" id="UPA00988"/>
<keyword evidence="6" id="KW-0963">Cytoplasm</keyword>
<keyword evidence="7" id="KW-0819">tRNA processing</keyword>
<gene>
    <name evidence="10" type="ORF">K435DRAFT_648360</name>
</gene>
<name>A0A4S8MPH4_DENBC</name>
<dbReference type="GO" id="GO:0005634">
    <property type="term" value="C:nucleus"/>
    <property type="evidence" value="ECO:0007669"/>
    <property type="project" value="UniProtKB-SubCell"/>
</dbReference>
<dbReference type="PANTHER" id="PTHR15641:SF1">
    <property type="entry name" value="ELONGATOR COMPLEX PROTEIN 5"/>
    <property type="match status" value="1"/>
</dbReference>
<feature type="region of interest" description="Disordered" evidence="9">
    <location>
        <begin position="318"/>
        <end position="346"/>
    </location>
</feature>
<dbReference type="InterPro" id="IPR019519">
    <property type="entry name" value="Elp5"/>
</dbReference>
<sequence>MSVLLPNLESPGSKQHLLLLQSSVAQSSLSLIRHVIKTNSSRGRRTLLFSFLYESENLVNKNAAQNVDVHNYLDRVPGYVDESSELGSKMLSTIKEVDTESLDVIIDCVDTLVENLGTISETYRFLNSILVYLSSRSKHSRLILHICAPSPILPLLVSTSFSPSLTQCIAHPPALLLHLAKEYLTYPPPQTPEAKFWGVFLPITERIRDSEQLVYGPEGEGSGSLGDVIIEIIIRGGSDYSGRRKATERHLEGWQVPQSTAVPLEQLDSLNSLWRRTVVTEANPDPTQNVSFNLQLTPSQQESRARVPLPYAHEGQTIQLQQGSILYDPDSADDIDDDDPDEDLDI</sequence>
<evidence type="ECO:0000256" key="2">
    <source>
        <dbReference type="ARBA" id="ARBA00004496"/>
    </source>
</evidence>
<organism evidence="10 11">
    <name type="scientific">Dendrothele bispora (strain CBS 962.96)</name>
    <dbReference type="NCBI Taxonomy" id="1314807"/>
    <lineage>
        <taxon>Eukaryota</taxon>
        <taxon>Fungi</taxon>
        <taxon>Dikarya</taxon>
        <taxon>Basidiomycota</taxon>
        <taxon>Agaricomycotina</taxon>
        <taxon>Agaricomycetes</taxon>
        <taxon>Agaricomycetidae</taxon>
        <taxon>Agaricales</taxon>
        <taxon>Agaricales incertae sedis</taxon>
        <taxon>Dendrothele</taxon>
    </lineage>
</organism>
<keyword evidence="11" id="KW-1185">Reference proteome</keyword>
<evidence type="ECO:0000256" key="3">
    <source>
        <dbReference type="ARBA" id="ARBA00005043"/>
    </source>
</evidence>
<comment type="subcellular location">
    <subcellularLocation>
        <location evidence="2">Cytoplasm</location>
    </subcellularLocation>
    <subcellularLocation>
        <location evidence="1">Nucleus</location>
    </subcellularLocation>
</comment>
<keyword evidence="8" id="KW-0539">Nucleus</keyword>
<dbReference type="Pfam" id="PF10483">
    <property type="entry name" value="Elong_Iki1"/>
    <property type="match status" value="1"/>
</dbReference>
<dbReference type="Proteomes" id="UP000297245">
    <property type="component" value="Unassembled WGS sequence"/>
</dbReference>
<evidence type="ECO:0000256" key="7">
    <source>
        <dbReference type="ARBA" id="ARBA00022694"/>
    </source>
</evidence>
<comment type="pathway">
    <text evidence="3">tRNA modification; 5-methoxycarbonylmethyl-2-thiouridine-tRNA biosynthesis.</text>
</comment>
<dbReference type="AlphaFoldDB" id="A0A4S8MPH4"/>
<dbReference type="EMBL" id="ML179052">
    <property type="protein sequence ID" value="THV04893.1"/>
    <property type="molecule type" value="Genomic_DNA"/>
</dbReference>
<evidence type="ECO:0000256" key="4">
    <source>
        <dbReference type="ARBA" id="ARBA00009567"/>
    </source>
</evidence>
<evidence type="ECO:0000313" key="11">
    <source>
        <dbReference type="Proteomes" id="UP000297245"/>
    </source>
</evidence>
<evidence type="ECO:0000256" key="9">
    <source>
        <dbReference type="SAM" id="MobiDB-lite"/>
    </source>
</evidence>
<reference evidence="10 11" key="1">
    <citation type="journal article" date="2019" name="Nat. Ecol. Evol.">
        <title>Megaphylogeny resolves global patterns of mushroom evolution.</title>
        <authorList>
            <person name="Varga T."/>
            <person name="Krizsan K."/>
            <person name="Foldi C."/>
            <person name="Dima B."/>
            <person name="Sanchez-Garcia M."/>
            <person name="Sanchez-Ramirez S."/>
            <person name="Szollosi G.J."/>
            <person name="Szarkandi J.G."/>
            <person name="Papp V."/>
            <person name="Albert L."/>
            <person name="Andreopoulos W."/>
            <person name="Angelini C."/>
            <person name="Antonin V."/>
            <person name="Barry K.W."/>
            <person name="Bougher N.L."/>
            <person name="Buchanan P."/>
            <person name="Buyck B."/>
            <person name="Bense V."/>
            <person name="Catcheside P."/>
            <person name="Chovatia M."/>
            <person name="Cooper J."/>
            <person name="Damon W."/>
            <person name="Desjardin D."/>
            <person name="Finy P."/>
            <person name="Geml J."/>
            <person name="Haridas S."/>
            <person name="Hughes K."/>
            <person name="Justo A."/>
            <person name="Karasinski D."/>
            <person name="Kautmanova I."/>
            <person name="Kiss B."/>
            <person name="Kocsube S."/>
            <person name="Kotiranta H."/>
            <person name="LaButti K.M."/>
            <person name="Lechner B.E."/>
            <person name="Liimatainen K."/>
            <person name="Lipzen A."/>
            <person name="Lukacs Z."/>
            <person name="Mihaltcheva S."/>
            <person name="Morgado L.N."/>
            <person name="Niskanen T."/>
            <person name="Noordeloos M.E."/>
            <person name="Ohm R.A."/>
            <person name="Ortiz-Santana B."/>
            <person name="Ovrebo C."/>
            <person name="Racz N."/>
            <person name="Riley R."/>
            <person name="Savchenko A."/>
            <person name="Shiryaev A."/>
            <person name="Soop K."/>
            <person name="Spirin V."/>
            <person name="Szebenyi C."/>
            <person name="Tomsovsky M."/>
            <person name="Tulloss R.E."/>
            <person name="Uehling J."/>
            <person name="Grigoriev I.V."/>
            <person name="Vagvolgyi C."/>
            <person name="Papp T."/>
            <person name="Martin F.M."/>
            <person name="Miettinen O."/>
            <person name="Hibbett D.S."/>
            <person name="Nagy L.G."/>
        </authorList>
    </citation>
    <scope>NUCLEOTIDE SEQUENCE [LARGE SCALE GENOMIC DNA]</scope>
    <source>
        <strain evidence="10 11">CBS 962.96</strain>
    </source>
</reference>
<feature type="compositionally biased region" description="Acidic residues" evidence="9">
    <location>
        <begin position="330"/>
        <end position="346"/>
    </location>
</feature>
<dbReference type="OrthoDB" id="166907at2759"/>
<dbReference type="GO" id="GO:0033588">
    <property type="term" value="C:elongator holoenzyme complex"/>
    <property type="evidence" value="ECO:0007669"/>
    <property type="project" value="InterPro"/>
</dbReference>
<dbReference type="GO" id="GO:0005829">
    <property type="term" value="C:cytosol"/>
    <property type="evidence" value="ECO:0007669"/>
    <property type="project" value="TreeGrafter"/>
</dbReference>
<comment type="similarity">
    <text evidence="4">Belongs to the ELP5 family.</text>
</comment>
<evidence type="ECO:0000256" key="6">
    <source>
        <dbReference type="ARBA" id="ARBA00022490"/>
    </source>
</evidence>